<feature type="compositionally biased region" description="Polar residues" evidence="1">
    <location>
        <begin position="815"/>
        <end position="827"/>
    </location>
</feature>
<dbReference type="KEGG" id="fcy:FRACYDRAFT_246664"/>
<dbReference type="OrthoDB" id="10580534at2759"/>
<evidence type="ECO:0000313" key="3">
    <source>
        <dbReference type="EMBL" id="OEU10796.1"/>
    </source>
</evidence>
<gene>
    <name evidence="3" type="ORF">FRACYDRAFT_246664</name>
</gene>
<evidence type="ECO:0000313" key="4">
    <source>
        <dbReference type="Proteomes" id="UP000095751"/>
    </source>
</evidence>
<accession>A0A1E7EY93</accession>
<dbReference type="Pfam" id="PF20710">
    <property type="entry name" value="DUF6824"/>
    <property type="match status" value="1"/>
</dbReference>
<protein>
    <recommendedName>
        <fullName evidence="2">DUF6824 domain-containing protein</fullName>
    </recommendedName>
</protein>
<organism evidence="3 4">
    <name type="scientific">Fragilariopsis cylindrus CCMP1102</name>
    <dbReference type="NCBI Taxonomy" id="635003"/>
    <lineage>
        <taxon>Eukaryota</taxon>
        <taxon>Sar</taxon>
        <taxon>Stramenopiles</taxon>
        <taxon>Ochrophyta</taxon>
        <taxon>Bacillariophyta</taxon>
        <taxon>Bacillariophyceae</taxon>
        <taxon>Bacillariophycidae</taxon>
        <taxon>Bacillariales</taxon>
        <taxon>Bacillariaceae</taxon>
        <taxon>Fragilariopsis</taxon>
    </lineage>
</organism>
<evidence type="ECO:0000256" key="1">
    <source>
        <dbReference type="SAM" id="MobiDB-lite"/>
    </source>
</evidence>
<feature type="region of interest" description="Disordered" evidence="1">
    <location>
        <begin position="1"/>
        <end position="38"/>
    </location>
</feature>
<reference evidence="3 4" key="1">
    <citation type="submission" date="2016-09" db="EMBL/GenBank/DDBJ databases">
        <title>Extensive genetic diversity and differential bi-allelic expression allows diatom success in the polar Southern Ocean.</title>
        <authorList>
            <consortium name="DOE Joint Genome Institute"/>
            <person name="Mock T."/>
            <person name="Otillar R.P."/>
            <person name="Strauss J."/>
            <person name="Dupont C."/>
            <person name="Frickenhaus S."/>
            <person name="Maumus F."/>
            <person name="Mcmullan M."/>
            <person name="Sanges R."/>
            <person name="Schmutz J."/>
            <person name="Toseland A."/>
            <person name="Valas R."/>
            <person name="Veluchamy A."/>
            <person name="Ward B.J."/>
            <person name="Allen A."/>
            <person name="Barry K."/>
            <person name="Falciatore A."/>
            <person name="Ferrante M."/>
            <person name="Fortunato A.E."/>
            <person name="Gloeckner G."/>
            <person name="Gruber A."/>
            <person name="Hipkin R."/>
            <person name="Janech M."/>
            <person name="Kroth P."/>
            <person name="Leese F."/>
            <person name="Lindquist E."/>
            <person name="Lyon B.R."/>
            <person name="Martin J."/>
            <person name="Mayer C."/>
            <person name="Parker M."/>
            <person name="Quesneville H."/>
            <person name="Raymond J."/>
            <person name="Uhlig C."/>
            <person name="Valentin K.U."/>
            <person name="Worden A.Z."/>
            <person name="Armbrust E.V."/>
            <person name="Bowler C."/>
            <person name="Green B."/>
            <person name="Moulton V."/>
            <person name="Van Oosterhout C."/>
            <person name="Grigoriev I."/>
        </authorList>
    </citation>
    <scope>NUCLEOTIDE SEQUENCE [LARGE SCALE GENOMIC DNA]</scope>
    <source>
        <strain evidence="3 4">CCMP1102</strain>
    </source>
</reference>
<feature type="region of interest" description="Disordered" evidence="1">
    <location>
        <begin position="163"/>
        <end position="190"/>
    </location>
</feature>
<dbReference type="InParanoid" id="A0A1E7EY93"/>
<feature type="region of interest" description="Disordered" evidence="1">
    <location>
        <begin position="545"/>
        <end position="565"/>
    </location>
</feature>
<name>A0A1E7EY93_9STRA</name>
<feature type="domain" description="DUF6824" evidence="2">
    <location>
        <begin position="701"/>
        <end position="787"/>
    </location>
</feature>
<keyword evidence="4" id="KW-1185">Reference proteome</keyword>
<dbReference type="EMBL" id="KV784370">
    <property type="protein sequence ID" value="OEU10796.1"/>
    <property type="molecule type" value="Genomic_DNA"/>
</dbReference>
<dbReference type="AlphaFoldDB" id="A0A1E7EY93"/>
<dbReference type="InterPro" id="IPR049227">
    <property type="entry name" value="DUF6824"/>
</dbReference>
<proteinExistence type="predicted"/>
<dbReference type="Proteomes" id="UP000095751">
    <property type="component" value="Unassembled WGS sequence"/>
</dbReference>
<feature type="region of interest" description="Disordered" evidence="1">
    <location>
        <begin position="810"/>
        <end position="863"/>
    </location>
</feature>
<sequence>MAQNQNGPFYNGRWSGDNGNGNGNGNTRNSGMGSFGSGSGSINLNDSFRDLFGGTNTNTTHTNNNAFGGGGGGGGGNNNGIGGVNIDVGGGCGGGGGGDVQYCGGLFGGTDHSGGGGGAATNITPSNQVIAKQCDFFVNAVADEQRRKQHNKFQRNFFGFSFNSSNSKDDDQQQVQEEEEDSNKNTLSDLSRRVNSLSITERQQAQNDVYGYQLNHDDEDPIQLKCWLKEMDVLIEKGISGGHYSTLQLAIHTDNNNNGIINNTNSTIGAEYVKSQRIKFLRASDWQVHEAVKRMARFFDIKLECFGSECLARDLTLNDLTDLDKSLWERYGFIQLAEERDAYGRAILVVMGAQQCKCPVDSVARVILYITMILAKDETIQKTGFVNVVWGHGQPTIVTRRATRIIETLRSAPLRQVGIHLCYENNSAQRIFSIIAKMALTWGAVRTRTHQGTSMECAYSLMSYGIPRNAIPVNNDGVVEFDFFHSFLDAIEKQEHKDRQNIRAQQQTDPPLEQHIQQLKNNRSQFDQQQQQQIPLYQRVPPMMSIDEKKDNGNSNDGQQRQQQQRSLFLSWDMSELDPLSIGGLDAFNLDDLPDDLVNRLALLQNSNTSSNIGAVATTTAMEISNGNGQNTPTAATASTHNNNIQLPTSNTNVTTHQYTSTTIAAAQRNSGSGSGSGNSTSASVSVSASEEVVFVPGPLDVIMGRGRHNQKKPGNRKLNLLLESYAEVYEASDKFQKTVLSEVFVSKMKNDGCRFLIREGDGKKHSIWVEVSLEKARDKVAHDFRNLRRNAKIALKNAAQAEVAAVSSAASVSDTNSESNMITSLPSKRRRSKTSSTYLDQEHGDSKRTHGILPEGMGTQTV</sequence>
<evidence type="ECO:0000259" key="2">
    <source>
        <dbReference type="Pfam" id="PF20710"/>
    </source>
</evidence>